<sequence length="444" mass="52494">MIQLKQLVCLLSLISLALVGYLFTHLESRISKRRAKEFIFSGETKKLKFQSMKNGEWQTLERGENIIYFHRALYDSRNFSRFSTPSITMYALSNTRDPREVSGVVCTYILRNQTVTEKAKVLLFTTAYRYKETHLQEYVFNCPVSKVYPIPTYIFLKRDNSTATLKIEIPYSGSNAITVCVPFVYGSMDRSMVTEWFEYQRYFGVDAVELAVWQVSNDLLQIFKYYESINFLTLTIIDIPYKIQLDQPSNPLHPSKKPFYLKAFMPIPLNECYLMNSLRSKYVLSLDFDEFIFTNLNKYPKYTDLLKAYDTKPTFVNLIVGRIKVDVTCKENEKTEHFIFQHKYRQRLSEMRYLDNPKSFVNTKNCPFIGNHYCVWRWEKSQKYYPKANKVDAFVAHYRKQKTCGKEVNKYVKDTTIDRIEGKLSEHFNIVKQYFKTKSLLSYS</sequence>
<keyword evidence="10" id="KW-1185">Reference proteome</keyword>
<dbReference type="GO" id="GO:0016757">
    <property type="term" value="F:glycosyltransferase activity"/>
    <property type="evidence" value="ECO:0007669"/>
    <property type="project" value="UniProtKB-UniRule"/>
</dbReference>
<evidence type="ECO:0000256" key="5">
    <source>
        <dbReference type="ARBA" id="ARBA00022692"/>
    </source>
</evidence>
<dbReference type="EC" id="2.4.1.-" evidence="8"/>
<keyword evidence="7" id="KW-0472">Membrane</keyword>
<proteinExistence type="inferred from homology"/>
<evidence type="ECO:0000256" key="6">
    <source>
        <dbReference type="ARBA" id="ARBA00022989"/>
    </source>
</evidence>
<dbReference type="PANTHER" id="PTHR21461:SF69">
    <property type="entry name" value="GLYCOSYLTRANSFERASE FAMILY 92 PROTEIN"/>
    <property type="match status" value="1"/>
</dbReference>
<accession>A0A7I8WCD9</accession>
<evidence type="ECO:0000256" key="4">
    <source>
        <dbReference type="ARBA" id="ARBA00022679"/>
    </source>
</evidence>
<reference evidence="9 10" key="1">
    <citation type="submission" date="2020-08" db="EMBL/GenBank/DDBJ databases">
        <authorList>
            <person name="Hejnol A."/>
        </authorList>
    </citation>
    <scope>NUCLEOTIDE SEQUENCE [LARGE SCALE GENOMIC DNA]</scope>
</reference>
<dbReference type="Proteomes" id="UP000549394">
    <property type="component" value="Unassembled WGS sequence"/>
</dbReference>
<dbReference type="GO" id="GO:0016020">
    <property type="term" value="C:membrane"/>
    <property type="evidence" value="ECO:0007669"/>
    <property type="project" value="UniProtKB-SubCell"/>
</dbReference>
<keyword evidence="6" id="KW-1133">Transmembrane helix</keyword>
<evidence type="ECO:0000256" key="3">
    <source>
        <dbReference type="ARBA" id="ARBA00022676"/>
    </source>
</evidence>
<organism evidence="9 10">
    <name type="scientific">Dimorphilus gyrociliatus</name>
    <dbReference type="NCBI Taxonomy" id="2664684"/>
    <lineage>
        <taxon>Eukaryota</taxon>
        <taxon>Metazoa</taxon>
        <taxon>Spiralia</taxon>
        <taxon>Lophotrochozoa</taxon>
        <taxon>Annelida</taxon>
        <taxon>Polychaeta</taxon>
        <taxon>Polychaeta incertae sedis</taxon>
        <taxon>Dinophilidae</taxon>
        <taxon>Dimorphilus</taxon>
    </lineage>
</organism>
<dbReference type="OrthoDB" id="6042617at2759"/>
<protein>
    <recommendedName>
        <fullName evidence="8">Glycosyltransferase family 92 protein</fullName>
        <ecNumber evidence="8">2.4.1.-</ecNumber>
    </recommendedName>
</protein>
<keyword evidence="3 8" id="KW-0328">Glycosyltransferase</keyword>
<evidence type="ECO:0000313" key="9">
    <source>
        <dbReference type="EMBL" id="CAD5125771.1"/>
    </source>
</evidence>
<dbReference type="Pfam" id="PF01697">
    <property type="entry name" value="Glyco_transf_92"/>
    <property type="match status" value="1"/>
</dbReference>
<dbReference type="PANTHER" id="PTHR21461">
    <property type="entry name" value="GLYCOSYLTRANSFERASE FAMILY 92 PROTEIN"/>
    <property type="match status" value="1"/>
</dbReference>
<dbReference type="AlphaFoldDB" id="A0A7I8WCD9"/>
<keyword evidence="5" id="KW-0812">Transmembrane</keyword>
<evidence type="ECO:0000313" key="10">
    <source>
        <dbReference type="Proteomes" id="UP000549394"/>
    </source>
</evidence>
<dbReference type="InterPro" id="IPR008166">
    <property type="entry name" value="Glyco_transf_92"/>
</dbReference>
<comment type="similarity">
    <text evidence="2 8">Belongs to the glycosyltransferase 92 family.</text>
</comment>
<name>A0A7I8WCD9_9ANNE</name>
<evidence type="ECO:0000256" key="7">
    <source>
        <dbReference type="ARBA" id="ARBA00023136"/>
    </source>
</evidence>
<comment type="caution">
    <text evidence="9">The sequence shown here is derived from an EMBL/GenBank/DDBJ whole genome shotgun (WGS) entry which is preliminary data.</text>
</comment>
<evidence type="ECO:0000256" key="1">
    <source>
        <dbReference type="ARBA" id="ARBA00004167"/>
    </source>
</evidence>
<dbReference type="EMBL" id="CAJFCJ010000028">
    <property type="protein sequence ID" value="CAD5125771.1"/>
    <property type="molecule type" value="Genomic_DNA"/>
</dbReference>
<keyword evidence="4 8" id="KW-0808">Transferase</keyword>
<comment type="subcellular location">
    <subcellularLocation>
        <location evidence="1">Membrane</location>
        <topology evidence="1">Single-pass membrane protein</topology>
    </subcellularLocation>
</comment>
<dbReference type="GO" id="GO:0005737">
    <property type="term" value="C:cytoplasm"/>
    <property type="evidence" value="ECO:0007669"/>
    <property type="project" value="TreeGrafter"/>
</dbReference>
<evidence type="ECO:0000256" key="2">
    <source>
        <dbReference type="ARBA" id="ARBA00007647"/>
    </source>
</evidence>
<evidence type="ECO:0000256" key="8">
    <source>
        <dbReference type="RuleBase" id="RU366017"/>
    </source>
</evidence>
<gene>
    <name evidence="9" type="ORF">DGYR_LOCUS13092</name>
</gene>